<dbReference type="OrthoDB" id="5180903at2759"/>
<evidence type="ECO:0000313" key="3">
    <source>
        <dbReference type="Proteomes" id="UP000009058"/>
    </source>
</evidence>
<keyword evidence="1" id="KW-1133">Transmembrane helix</keyword>
<dbReference type="OMA" id="VECHQLP"/>
<reference key="2">
    <citation type="submission" date="2011-05" db="EMBL/GenBank/DDBJ databases">
        <title>The Genome Sequence of Magnaporthe oryzae 70-15.</title>
        <authorList>
            <consortium name="The Broad Institute Genome Sequencing Platform"/>
            <person name="Ma L.-J."/>
            <person name="Dead R."/>
            <person name="Young S.K."/>
            <person name="Zeng Q."/>
            <person name="Gargeya S."/>
            <person name="Fitzgerald M."/>
            <person name="Haas B."/>
            <person name="Abouelleil A."/>
            <person name="Alvarado L."/>
            <person name="Arachchi H.M."/>
            <person name="Berlin A."/>
            <person name="Brown A."/>
            <person name="Chapman S.B."/>
            <person name="Chen Z."/>
            <person name="Dunbar C."/>
            <person name="Freedman E."/>
            <person name="Gearin G."/>
            <person name="Gellesch M."/>
            <person name="Goldberg J."/>
            <person name="Griggs A."/>
            <person name="Gujja S."/>
            <person name="Heiman D."/>
            <person name="Howarth C."/>
            <person name="Larson L."/>
            <person name="Lui A."/>
            <person name="MacDonald P.J.P."/>
            <person name="Mehta T."/>
            <person name="Montmayeur A."/>
            <person name="Murphy C."/>
            <person name="Neiman D."/>
            <person name="Pearson M."/>
            <person name="Priest M."/>
            <person name="Roberts A."/>
            <person name="Saif S."/>
            <person name="Shea T."/>
            <person name="Shenoy N."/>
            <person name="Sisk P."/>
            <person name="Stolte C."/>
            <person name="Sykes S."/>
            <person name="Yandava C."/>
            <person name="Wortman J."/>
            <person name="Nusbaum C."/>
            <person name="Birren B."/>
        </authorList>
    </citation>
    <scope>NUCLEOTIDE SEQUENCE</scope>
    <source>
        <strain>70-15</strain>
    </source>
</reference>
<accession>G4MLJ8</accession>
<gene>
    <name evidence="2" type="ORF">MGG_16561</name>
</gene>
<dbReference type="InParanoid" id="G4MLJ8"/>
<evidence type="ECO:0000256" key="1">
    <source>
        <dbReference type="SAM" id="Phobius"/>
    </source>
</evidence>
<dbReference type="KEGG" id="mgr:MGG_16561"/>
<dbReference type="GeneID" id="12986932"/>
<dbReference type="EMBL" id="CM001231">
    <property type="protein sequence ID" value="EHA58519.1"/>
    <property type="molecule type" value="Genomic_DNA"/>
</dbReference>
<dbReference type="HOGENOM" id="CLU_080469_0_0_1"/>
<feature type="transmembrane region" description="Helical" evidence="1">
    <location>
        <begin position="222"/>
        <end position="247"/>
    </location>
</feature>
<evidence type="ECO:0000313" key="2">
    <source>
        <dbReference type="EMBL" id="EHA58519.1"/>
    </source>
</evidence>
<dbReference type="Proteomes" id="UP000009058">
    <property type="component" value="Chromosome 1"/>
</dbReference>
<keyword evidence="1" id="KW-0812">Transmembrane</keyword>
<organism evidence="2 3">
    <name type="scientific">Pyricularia oryzae (strain 70-15 / ATCC MYA-4617 / FGSC 8958)</name>
    <name type="common">Rice blast fungus</name>
    <name type="synonym">Magnaporthe oryzae</name>
    <dbReference type="NCBI Taxonomy" id="242507"/>
    <lineage>
        <taxon>Eukaryota</taxon>
        <taxon>Fungi</taxon>
        <taxon>Dikarya</taxon>
        <taxon>Ascomycota</taxon>
        <taxon>Pezizomycotina</taxon>
        <taxon>Sordariomycetes</taxon>
        <taxon>Sordariomycetidae</taxon>
        <taxon>Magnaporthales</taxon>
        <taxon>Pyriculariaceae</taxon>
        <taxon>Pyricularia</taxon>
    </lineage>
</organism>
<sequence length="292" mass="32033">MFKWKILAHSAFASVFLSSVCTLILSAYALLNEDTVRSGIVTLRFDVTQILKLDALERRFPQQEGLLDGIRPGSRVSSILNNLQSAAGAVATSVPEIIKNIPKVISQAPQLISELVPKNCSLGTGEFCIQIGDKNSCDALPLDLSTFIEPEIVKVLKQHFQDIENVDATLTQITTPYFRHTLIAGVVLTGIATLLVVMSAYGRFTWLKKSKEILFSPKPIVFILRLLIGLLLCVPYIIPTLSLSMVRSKLDELPPWIEVENGDVFELLIGCTCCALFGAVISSAVHVFAEVF</sequence>
<name>G4MLJ8_PYRO7</name>
<feature type="transmembrane region" description="Helical" evidence="1">
    <location>
        <begin position="182"/>
        <end position="201"/>
    </location>
</feature>
<protein>
    <submittedName>
        <fullName evidence="2">Uncharacterized protein</fullName>
    </submittedName>
</protein>
<dbReference type="VEuPathDB" id="FungiDB:MGG_16561"/>
<dbReference type="eggNOG" id="ENOG502SXXI">
    <property type="taxonomic scope" value="Eukaryota"/>
</dbReference>
<dbReference type="AlphaFoldDB" id="G4MLJ8"/>
<dbReference type="RefSeq" id="XP_003711131.1">
    <property type="nucleotide sequence ID" value="XM_003711083.1"/>
</dbReference>
<keyword evidence="1" id="KW-0472">Membrane</keyword>
<feature type="transmembrane region" description="Helical" evidence="1">
    <location>
        <begin position="267"/>
        <end position="289"/>
    </location>
</feature>
<reference evidence="2 3" key="1">
    <citation type="journal article" date="2005" name="Nature">
        <title>The genome sequence of the rice blast fungus Magnaporthe grisea.</title>
        <authorList>
            <person name="Dean R.A."/>
            <person name="Talbot N.J."/>
            <person name="Ebbole D.J."/>
            <person name="Farman M.L."/>
            <person name="Mitchell T.K."/>
            <person name="Orbach M.J."/>
            <person name="Thon M."/>
            <person name="Kulkarni R."/>
            <person name="Xu J.R."/>
            <person name="Pan H."/>
            <person name="Read N.D."/>
            <person name="Lee Y.H."/>
            <person name="Carbone I."/>
            <person name="Brown D."/>
            <person name="Oh Y.Y."/>
            <person name="Donofrio N."/>
            <person name="Jeong J.S."/>
            <person name="Soanes D.M."/>
            <person name="Djonovic S."/>
            <person name="Kolomiets E."/>
            <person name="Rehmeyer C."/>
            <person name="Li W."/>
            <person name="Harding M."/>
            <person name="Kim S."/>
            <person name="Lebrun M.H."/>
            <person name="Bohnert H."/>
            <person name="Coughlan S."/>
            <person name="Butler J."/>
            <person name="Calvo S."/>
            <person name="Ma L.J."/>
            <person name="Nicol R."/>
            <person name="Purcell S."/>
            <person name="Nusbaum C."/>
            <person name="Galagan J.E."/>
            <person name="Birren B.W."/>
        </authorList>
    </citation>
    <scope>NUCLEOTIDE SEQUENCE [LARGE SCALE GENOMIC DNA]</scope>
    <source>
        <strain evidence="3">70-15 / ATCC MYA-4617 / FGSC 8958</strain>
    </source>
</reference>
<proteinExistence type="predicted"/>
<keyword evidence="3" id="KW-1185">Reference proteome</keyword>